<proteinExistence type="predicted"/>
<dbReference type="Proteomes" id="UP001163550">
    <property type="component" value="Chromosome"/>
</dbReference>
<dbReference type="PANTHER" id="PTHR47619:SF1">
    <property type="entry name" value="EXODEOXYRIBONUCLEASE WALJ"/>
    <property type="match status" value="1"/>
</dbReference>
<organism evidence="2 3">
    <name type="scientific">Acetobacterium wieringae</name>
    <dbReference type="NCBI Taxonomy" id="52694"/>
    <lineage>
        <taxon>Bacteria</taxon>
        <taxon>Bacillati</taxon>
        <taxon>Bacillota</taxon>
        <taxon>Clostridia</taxon>
        <taxon>Eubacteriales</taxon>
        <taxon>Eubacteriaceae</taxon>
        <taxon>Acetobacterium</taxon>
    </lineage>
</organism>
<dbReference type="RefSeq" id="WP_263992644.1">
    <property type="nucleotide sequence ID" value="NZ_CP087994.1"/>
</dbReference>
<dbReference type="EMBL" id="CP087994">
    <property type="protein sequence ID" value="UYO61849.1"/>
    <property type="molecule type" value="Genomic_DNA"/>
</dbReference>
<sequence length="234" mass="26447">MDILVIASSSRGNAYRISDGQTSLLLECGIPVREIQKALQFQLHKIDGCLITHEHMDHAKAAKDLMKKGVEIYSGKGTLEILGLSQQHRANVLYNRVAKMIGTFQVLPFDVQHDAAEPLGFLIESIVTGERLLFFTDTYYLKYTFDRLSIIMAECNYSTEIIKENVNNGSIPEAHKNRVIRSHMSIETLLEFIKANDTSQLKKIYLLHMSDGNSNEGEFKRRVQELTGVEVVVC</sequence>
<protein>
    <submittedName>
        <fullName evidence="2">MBL fold metallo-hydrolase</fullName>
    </submittedName>
</protein>
<dbReference type="InterPro" id="IPR052533">
    <property type="entry name" value="WalJ/YycJ-like"/>
</dbReference>
<dbReference type="Gene3D" id="3.60.15.10">
    <property type="entry name" value="Ribonuclease Z/Hydroxyacylglutathione hydrolase-like"/>
    <property type="match status" value="1"/>
</dbReference>
<keyword evidence="3" id="KW-1185">Reference proteome</keyword>
<dbReference type="InterPro" id="IPR001279">
    <property type="entry name" value="Metallo-B-lactamas"/>
</dbReference>
<dbReference type="InterPro" id="IPR036866">
    <property type="entry name" value="RibonucZ/Hydroxyglut_hydro"/>
</dbReference>
<evidence type="ECO:0000259" key="1">
    <source>
        <dbReference type="Pfam" id="PF12706"/>
    </source>
</evidence>
<name>A0ABY6HEF0_9FIRM</name>
<gene>
    <name evidence="2" type="ORF">LNN31_13800</name>
</gene>
<dbReference type="Pfam" id="PF12706">
    <property type="entry name" value="Lactamase_B_2"/>
    <property type="match status" value="1"/>
</dbReference>
<feature type="domain" description="Metallo-beta-lactamase" evidence="1">
    <location>
        <begin position="33"/>
        <end position="197"/>
    </location>
</feature>
<dbReference type="SUPFAM" id="SSF56281">
    <property type="entry name" value="Metallo-hydrolase/oxidoreductase"/>
    <property type="match status" value="1"/>
</dbReference>
<evidence type="ECO:0000313" key="3">
    <source>
        <dbReference type="Proteomes" id="UP001163550"/>
    </source>
</evidence>
<reference evidence="2" key="1">
    <citation type="submission" date="2021-11" db="EMBL/GenBank/DDBJ databases">
        <title>Isoprene-degrading acetogen.</title>
        <authorList>
            <person name="Yang Y."/>
            <person name="Jin H."/>
            <person name="Yan J."/>
        </authorList>
    </citation>
    <scope>NUCLEOTIDE SEQUENCE</scope>
    <source>
        <strain evidence="2">Berkeley</strain>
    </source>
</reference>
<dbReference type="PANTHER" id="PTHR47619">
    <property type="entry name" value="METALLO-HYDROLASE YYCJ-RELATED"/>
    <property type="match status" value="1"/>
</dbReference>
<accession>A0ABY6HEF0</accession>
<evidence type="ECO:0000313" key="2">
    <source>
        <dbReference type="EMBL" id="UYO61849.1"/>
    </source>
</evidence>